<comment type="caution">
    <text evidence="13">The sequence shown here is derived from an EMBL/GenBank/DDBJ whole genome shotgun (WGS) entry which is preliminary data.</text>
</comment>
<comment type="catalytic activity">
    <reaction evidence="1">
        <text>Release of N-terminal proline from a peptide.</text>
        <dbReference type="EC" id="3.4.11.5"/>
    </reaction>
</comment>
<evidence type="ECO:0000256" key="7">
    <source>
        <dbReference type="ARBA" id="ARBA00022490"/>
    </source>
</evidence>
<evidence type="ECO:0000259" key="12">
    <source>
        <dbReference type="Pfam" id="PF00561"/>
    </source>
</evidence>
<dbReference type="InterPro" id="IPR029058">
    <property type="entry name" value="AB_hydrolase_fold"/>
</dbReference>
<protein>
    <recommendedName>
        <fullName evidence="5">Proline iminopeptidase</fullName>
        <ecNumber evidence="4">3.4.11.5</ecNumber>
    </recommendedName>
    <alternativeName>
        <fullName evidence="10">Prolyl aminopeptidase</fullName>
    </alternativeName>
</protein>
<evidence type="ECO:0000313" key="13">
    <source>
        <dbReference type="EMBL" id="MFG6432767.1"/>
    </source>
</evidence>
<comment type="similarity">
    <text evidence="3">Belongs to the peptidase S33 family.</text>
</comment>
<evidence type="ECO:0000256" key="3">
    <source>
        <dbReference type="ARBA" id="ARBA00010088"/>
    </source>
</evidence>
<feature type="chain" id="PRO_5046402052" description="Proline iminopeptidase" evidence="11">
    <location>
        <begin position="21"/>
        <end position="357"/>
    </location>
</feature>
<dbReference type="Pfam" id="PF00561">
    <property type="entry name" value="Abhydrolase_1"/>
    <property type="match status" value="1"/>
</dbReference>
<evidence type="ECO:0000256" key="5">
    <source>
        <dbReference type="ARBA" id="ARBA00021843"/>
    </source>
</evidence>
<sequence>MIRLLLTAAMLVFSQLAAHAAEPRAPACEAQSKDRAVREQAFVPLNGIPQWLTITGQDCRNPVLLFIHGGPGNPNTPFADTLYGAWAKDFTLVQWDQRGAGRTYGRNLPVRELEPAEFASTPLTLELMAADGIAVAEYLQQRLGHAKVILTGSSWGSALAVEMAHLRPELFHAYVGVAQLVGPADLSASHALALQRARELGDQPALATLQAIGPPPWQDPRSFGKLRRMLRGYEAQRSDAGPAWKPAADYAGPQDAAAYEAGEEFSFLKFVGFKGDGMLWRLDLIGQRTRLQLPVFLVQGEQDLLTPPAVTRAWFDRIEAPHKKLVTVPRAGHDPNGPLLDAQFQVLKTEVLPLARR</sequence>
<dbReference type="GO" id="GO:0016787">
    <property type="term" value="F:hydrolase activity"/>
    <property type="evidence" value="ECO:0007669"/>
    <property type="project" value="UniProtKB-KW"/>
</dbReference>
<keyword evidence="7" id="KW-0963">Cytoplasm</keyword>
<keyword evidence="11" id="KW-0732">Signal</keyword>
<dbReference type="EC" id="3.4.11.5" evidence="4"/>
<organism evidence="13 14">
    <name type="scientific">Pelomonas parva</name>
    <dbReference type="NCBI Taxonomy" id="3299032"/>
    <lineage>
        <taxon>Bacteria</taxon>
        <taxon>Pseudomonadati</taxon>
        <taxon>Pseudomonadota</taxon>
        <taxon>Betaproteobacteria</taxon>
        <taxon>Burkholderiales</taxon>
        <taxon>Sphaerotilaceae</taxon>
        <taxon>Roseateles</taxon>
    </lineage>
</organism>
<accession>A0ABW7F809</accession>
<evidence type="ECO:0000313" key="14">
    <source>
        <dbReference type="Proteomes" id="UP001606210"/>
    </source>
</evidence>
<dbReference type="Gene3D" id="3.40.50.1820">
    <property type="entry name" value="alpha/beta hydrolase"/>
    <property type="match status" value="1"/>
</dbReference>
<feature type="domain" description="AB hydrolase-1" evidence="12">
    <location>
        <begin position="62"/>
        <end position="334"/>
    </location>
</feature>
<evidence type="ECO:0000256" key="1">
    <source>
        <dbReference type="ARBA" id="ARBA00001585"/>
    </source>
</evidence>
<evidence type="ECO:0000256" key="4">
    <source>
        <dbReference type="ARBA" id="ARBA00012568"/>
    </source>
</evidence>
<keyword evidence="14" id="KW-1185">Reference proteome</keyword>
<dbReference type="PANTHER" id="PTHR43722">
    <property type="entry name" value="PROLINE IMINOPEPTIDASE"/>
    <property type="match status" value="1"/>
</dbReference>
<comment type="subcellular location">
    <subcellularLocation>
        <location evidence="2">Cytoplasm</location>
    </subcellularLocation>
</comment>
<keyword evidence="8" id="KW-0645">Protease</keyword>
<evidence type="ECO:0000256" key="8">
    <source>
        <dbReference type="ARBA" id="ARBA00022670"/>
    </source>
</evidence>
<keyword evidence="6" id="KW-0031">Aminopeptidase</keyword>
<reference evidence="13 14" key="1">
    <citation type="submission" date="2024-08" db="EMBL/GenBank/DDBJ databases">
        <authorList>
            <person name="Lu H."/>
        </authorList>
    </citation>
    <scope>NUCLEOTIDE SEQUENCE [LARGE SCALE GENOMIC DNA]</scope>
    <source>
        <strain evidence="13 14">LYH14W</strain>
    </source>
</reference>
<evidence type="ECO:0000256" key="11">
    <source>
        <dbReference type="SAM" id="SignalP"/>
    </source>
</evidence>
<dbReference type="Proteomes" id="UP001606210">
    <property type="component" value="Unassembled WGS sequence"/>
</dbReference>
<dbReference type="InterPro" id="IPR002410">
    <property type="entry name" value="Peptidase_S33"/>
</dbReference>
<dbReference type="PANTHER" id="PTHR43722:SF1">
    <property type="entry name" value="PROLINE IMINOPEPTIDASE"/>
    <property type="match status" value="1"/>
</dbReference>
<evidence type="ECO:0000256" key="9">
    <source>
        <dbReference type="ARBA" id="ARBA00022801"/>
    </source>
</evidence>
<evidence type="ECO:0000256" key="10">
    <source>
        <dbReference type="ARBA" id="ARBA00029605"/>
    </source>
</evidence>
<name>A0ABW7F809_9BURK</name>
<evidence type="ECO:0000256" key="6">
    <source>
        <dbReference type="ARBA" id="ARBA00022438"/>
    </source>
</evidence>
<dbReference type="RefSeq" id="WP_394482889.1">
    <property type="nucleotide sequence ID" value="NZ_JBIGHV010000009.1"/>
</dbReference>
<feature type="signal peptide" evidence="11">
    <location>
        <begin position="1"/>
        <end position="20"/>
    </location>
</feature>
<dbReference type="InterPro" id="IPR005944">
    <property type="entry name" value="Pro_iminopeptidase"/>
</dbReference>
<evidence type="ECO:0000256" key="2">
    <source>
        <dbReference type="ARBA" id="ARBA00004496"/>
    </source>
</evidence>
<keyword evidence="9 13" id="KW-0378">Hydrolase</keyword>
<dbReference type="PRINTS" id="PR00793">
    <property type="entry name" value="PROAMNOPTASE"/>
</dbReference>
<dbReference type="InterPro" id="IPR000073">
    <property type="entry name" value="AB_hydrolase_1"/>
</dbReference>
<dbReference type="SUPFAM" id="SSF53474">
    <property type="entry name" value="alpha/beta-Hydrolases"/>
    <property type="match status" value="1"/>
</dbReference>
<gene>
    <name evidence="13" type="ORF">ACG00Y_22825</name>
</gene>
<dbReference type="EMBL" id="JBIGHV010000009">
    <property type="protein sequence ID" value="MFG6432767.1"/>
    <property type="molecule type" value="Genomic_DNA"/>
</dbReference>
<proteinExistence type="inferred from homology"/>